<evidence type="ECO:0000313" key="2">
    <source>
        <dbReference type="Proteomes" id="UP000236291"/>
    </source>
</evidence>
<reference evidence="1 2" key="2">
    <citation type="journal article" date="2017" name="Front. Plant Sci.">
        <title>Gene Classification and Mining of Molecular Markers Useful in Red Clover (Trifolium pratense) Breeding.</title>
        <authorList>
            <person name="Istvanek J."/>
            <person name="Dluhosova J."/>
            <person name="Dluhos P."/>
            <person name="Patkova L."/>
            <person name="Nedelnik J."/>
            <person name="Repkova J."/>
        </authorList>
    </citation>
    <scope>NUCLEOTIDE SEQUENCE [LARGE SCALE GENOMIC DNA]</scope>
    <source>
        <strain evidence="2">cv. Tatra</strain>
        <tissue evidence="1">Young leaves</tissue>
    </source>
</reference>
<dbReference type="EMBL" id="ASHM01188858">
    <property type="protein sequence ID" value="PNX66110.1"/>
    <property type="molecule type" value="Genomic_DNA"/>
</dbReference>
<accession>A0A2K3KIK4</accession>
<reference evidence="1 2" key="1">
    <citation type="journal article" date="2014" name="Am. J. Bot.">
        <title>Genome assembly and annotation for red clover (Trifolium pratense; Fabaceae).</title>
        <authorList>
            <person name="Istvanek J."/>
            <person name="Jaros M."/>
            <person name="Krenek A."/>
            <person name="Repkova J."/>
        </authorList>
    </citation>
    <scope>NUCLEOTIDE SEQUENCE [LARGE SCALE GENOMIC DNA]</scope>
    <source>
        <strain evidence="2">cv. Tatra</strain>
        <tissue evidence="1">Young leaves</tissue>
    </source>
</reference>
<dbReference type="AlphaFoldDB" id="A0A2K3KIK4"/>
<sequence>MDAKLIDLLLRLTMAENPIKEEAAWAICRAAIRASNNQIQVLVDEG</sequence>
<dbReference type="Gene3D" id="1.25.10.10">
    <property type="entry name" value="Leucine-rich Repeat Variant"/>
    <property type="match status" value="1"/>
</dbReference>
<gene>
    <name evidence="1" type="ORF">L195_g062901</name>
</gene>
<dbReference type="InterPro" id="IPR011989">
    <property type="entry name" value="ARM-like"/>
</dbReference>
<feature type="non-terminal residue" evidence="1">
    <location>
        <position position="46"/>
    </location>
</feature>
<protein>
    <submittedName>
        <fullName evidence="1">Uncharacterized protein</fullName>
    </submittedName>
</protein>
<evidence type="ECO:0000313" key="1">
    <source>
        <dbReference type="EMBL" id="PNX66110.1"/>
    </source>
</evidence>
<dbReference type="Proteomes" id="UP000236291">
    <property type="component" value="Unassembled WGS sequence"/>
</dbReference>
<comment type="caution">
    <text evidence="1">The sequence shown here is derived from an EMBL/GenBank/DDBJ whole genome shotgun (WGS) entry which is preliminary data.</text>
</comment>
<organism evidence="1 2">
    <name type="scientific">Trifolium pratense</name>
    <name type="common">Red clover</name>
    <dbReference type="NCBI Taxonomy" id="57577"/>
    <lineage>
        <taxon>Eukaryota</taxon>
        <taxon>Viridiplantae</taxon>
        <taxon>Streptophyta</taxon>
        <taxon>Embryophyta</taxon>
        <taxon>Tracheophyta</taxon>
        <taxon>Spermatophyta</taxon>
        <taxon>Magnoliopsida</taxon>
        <taxon>eudicotyledons</taxon>
        <taxon>Gunneridae</taxon>
        <taxon>Pentapetalae</taxon>
        <taxon>rosids</taxon>
        <taxon>fabids</taxon>
        <taxon>Fabales</taxon>
        <taxon>Fabaceae</taxon>
        <taxon>Papilionoideae</taxon>
        <taxon>50 kb inversion clade</taxon>
        <taxon>NPAAA clade</taxon>
        <taxon>Hologalegina</taxon>
        <taxon>IRL clade</taxon>
        <taxon>Trifolieae</taxon>
        <taxon>Trifolium</taxon>
    </lineage>
</organism>
<proteinExistence type="predicted"/>
<name>A0A2K3KIK4_TRIPR</name>